<evidence type="ECO:0000256" key="3">
    <source>
        <dbReference type="PIRSR" id="PIRSR605502-1"/>
    </source>
</evidence>
<dbReference type="EMBL" id="QJKK01000005">
    <property type="protein sequence ID" value="RAL24194.1"/>
    <property type="molecule type" value="Genomic_DNA"/>
</dbReference>
<feature type="binding site" evidence="3">
    <location>
        <position position="265"/>
    </location>
    <ligand>
        <name>Mg(2+)</name>
        <dbReference type="ChEBI" id="CHEBI:18420"/>
        <label>1</label>
    </ligand>
</feature>
<keyword evidence="3" id="KW-0479">Metal-binding</keyword>
<dbReference type="Proteomes" id="UP000251213">
    <property type="component" value="Unassembled WGS sequence"/>
</dbReference>
<evidence type="ECO:0000256" key="1">
    <source>
        <dbReference type="ARBA" id="ARBA00010702"/>
    </source>
</evidence>
<keyword evidence="3" id="KW-0460">Magnesium</keyword>
<dbReference type="InterPro" id="IPR036705">
    <property type="entry name" value="Ribosyl_crysJ1_sf"/>
</dbReference>
<accession>A0A364K491</accession>
<evidence type="ECO:0000256" key="2">
    <source>
        <dbReference type="ARBA" id="ARBA00022801"/>
    </source>
</evidence>
<sequence>MLTKAERIRGGLFGLLVGDALGVPYEFHLATQIPPLSEIEMNPPLGFNRTYPHIPVGTWSDDGAQALCLLDSLLTCGRLDSGHFANQIQQWLRKGKWAIDAVVFDCGIQTEEAILAYEKGMPPLKAGLVRPNGKGNGSLMRVLPLALWHQGSDEDLVHDAHIQSMVTHGHETNQVCCALYILWARRMLEGLHPHEAYQEALSTLRQIYPDNSTYQAELEFTLRPDLKPTTDGSGYVVDTFNCARIVIQEESYEKVVKTAISFGNDTDTNAAVAGGLAGIRDGLAGIPEKWINQLRGKEMVESLLTQLLSS</sequence>
<evidence type="ECO:0000313" key="4">
    <source>
        <dbReference type="EMBL" id="RAL24194.1"/>
    </source>
</evidence>
<feature type="binding site" evidence="3">
    <location>
        <position position="62"/>
    </location>
    <ligand>
        <name>Mg(2+)</name>
        <dbReference type="ChEBI" id="CHEBI:18420"/>
        <label>1</label>
    </ligand>
</feature>
<dbReference type="InterPro" id="IPR050792">
    <property type="entry name" value="ADP-ribosylglycohydrolase"/>
</dbReference>
<protein>
    <recommendedName>
        <fullName evidence="6">ADP-ribosylglycohydrolase</fullName>
    </recommendedName>
</protein>
<feature type="binding site" evidence="3">
    <location>
        <position position="268"/>
    </location>
    <ligand>
        <name>Mg(2+)</name>
        <dbReference type="ChEBI" id="CHEBI:18420"/>
        <label>1</label>
    </ligand>
</feature>
<keyword evidence="5" id="KW-1185">Reference proteome</keyword>
<dbReference type="Gene3D" id="1.10.4080.10">
    <property type="entry name" value="ADP-ribosylation/Crystallin J1"/>
    <property type="match status" value="1"/>
</dbReference>
<keyword evidence="2" id="KW-0378">Hydrolase</keyword>
<feature type="binding site" evidence="3">
    <location>
        <position position="60"/>
    </location>
    <ligand>
        <name>Mg(2+)</name>
        <dbReference type="ChEBI" id="CHEBI:18420"/>
        <label>1</label>
    </ligand>
</feature>
<comment type="cofactor">
    <cofactor evidence="3">
        <name>Mg(2+)</name>
        <dbReference type="ChEBI" id="CHEBI:18420"/>
    </cofactor>
    <text evidence="3">Binds 2 magnesium ions per subunit.</text>
</comment>
<dbReference type="RefSeq" id="WP_113659187.1">
    <property type="nucleotide sequence ID" value="NZ_KZ845667.1"/>
</dbReference>
<comment type="caution">
    <text evidence="4">The sequence shown here is derived from an EMBL/GenBank/DDBJ whole genome shotgun (WGS) entry which is preliminary data.</text>
</comment>
<dbReference type="SUPFAM" id="SSF101478">
    <property type="entry name" value="ADP-ribosylglycohydrolase"/>
    <property type="match status" value="1"/>
</dbReference>
<dbReference type="Pfam" id="PF03747">
    <property type="entry name" value="ADP_ribosyl_GH"/>
    <property type="match status" value="1"/>
</dbReference>
<dbReference type="InterPro" id="IPR005502">
    <property type="entry name" value="Ribosyl_crysJ1"/>
</dbReference>
<reference evidence="4 5" key="1">
    <citation type="submission" date="2018-06" db="EMBL/GenBank/DDBJ databases">
        <title>Thermoflavimicrobium daqus sp. nov., a thermophilic microbe isolated from Moutai-flavour Daqu.</title>
        <authorList>
            <person name="Wang X."/>
            <person name="Zhou H."/>
        </authorList>
    </citation>
    <scope>NUCLEOTIDE SEQUENCE [LARGE SCALE GENOMIC DNA]</scope>
    <source>
        <strain evidence="4 5">FBKL4.011</strain>
    </source>
</reference>
<dbReference type="OrthoDB" id="9798107at2"/>
<comment type="similarity">
    <text evidence="1">Belongs to the ADP-ribosylglycohydrolase family.</text>
</comment>
<dbReference type="GO" id="GO:0046872">
    <property type="term" value="F:metal ion binding"/>
    <property type="evidence" value="ECO:0007669"/>
    <property type="project" value="UniProtKB-KW"/>
</dbReference>
<proteinExistence type="inferred from homology"/>
<dbReference type="GO" id="GO:0016787">
    <property type="term" value="F:hydrolase activity"/>
    <property type="evidence" value="ECO:0007669"/>
    <property type="project" value="UniProtKB-KW"/>
</dbReference>
<feature type="binding site" evidence="3">
    <location>
        <position position="61"/>
    </location>
    <ligand>
        <name>Mg(2+)</name>
        <dbReference type="ChEBI" id="CHEBI:18420"/>
        <label>1</label>
    </ligand>
</feature>
<gene>
    <name evidence="4" type="ORF">DL897_10960</name>
</gene>
<reference evidence="4 5" key="2">
    <citation type="submission" date="2018-06" db="EMBL/GenBank/DDBJ databases">
        <authorList>
            <person name="Zhirakovskaya E."/>
        </authorList>
    </citation>
    <scope>NUCLEOTIDE SEQUENCE [LARGE SCALE GENOMIC DNA]</scope>
    <source>
        <strain evidence="4 5">FBKL4.011</strain>
    </source>
</reference>
<dbReference type="PANTHER" id="PTHR16222:SF24">
    <property type="entry name" value="ADP-RIBOSYLHYDROLASE ARH3"/>
    <property type="match status" value="1"/>
</dbReference>
<name>A0A364K491_9BACL</name>
<evidence type="ECO:0000313" key="5">
    <source>
        <dbReference type="Proteomes" id="UP000251213"/>
    </source>
</evidence>
<feature type="binding site" evidence="3">
    <location>
        <position position="267"/>
    </location>
    <ligand>
        <name>Mg(2+)</name>
        <dbReference type="ChEBI" id="CHEBI:18420"/>
        <label>1</label>
    </ligand>
</feature>
<dbReference type="PANTHER" id="PTHR16222">
    <property type="entry name" value="ADP-RIBOSYLGLYCOHYDROLASE"/>
    <property type="match status" value="1"/>
</dbReference>
<evidence type="ECO:0008006" key="6">
    <source>
        <dbReference type="Google" id="ProtNLM"/>
    </source>
</evidence>
<organism evidence="4 5">
    <name type="scientific">Thermoflavimicrobium daqui</name>
    <dbReference type="NCBI Taxonomy" id="2137476"/>
    <lineage>
        <taxon>Bacteria</taxon>
        <taxon>Bacillati</taxon>
        <taxon>Bacillota</taxon>
        <taxon>Bacilli</taxon>
        <taxon>Bacillales</taxon>
        <taxon>Thermoactinomycetaceae</taxon>
        <taxon>Thermoflavimicrobium</taxon>
    </lineage>
</organism>
<dbReference type="AlphaFoldDB" id="A0A364K491"/>